<evidence type="ECO:0000256" key="2">
    <source>
        <dbReference type="ARBA" id="ARBA00022723"/>
    </source>
</evidence>
<comment type="similarity">
    <text evidence="9">Belongs to the BET family.</text>
</comment>
<evidence type="ECO:0000256" key="8">
    <source>
        <dbReference type="ARBA" id="ARBA00023242"/>
    </source>
</evidence>
<dbReference type="GO" id="GO:0006355">
    <property type="term" value="P:regulation of DNA-templated transcription"/>
    <property type="evidence" value="ECO:0007669"/>
    <property type="project" value="TreeGrafter"/>
</dbReference>
<feature type="compositionally biased region" description="Low complexity" evidence="12">
    <location>
        <begin position="1594"/>
        <end position="1604"/>
    </location>
</feature>
<dbReference type="InterPro" id="IPR043509">
    <property type="entry name" value="Bromo_Brdt_II"/>
</dbReference>
<evidence type="ECO:0000259" key="14">
    <source>
        <dbReference type="PROSITE" id="PS51525"/>
    </source>
</evidence>
<dbReference type="InterPro" id="IPR036427">
    <property type="entry name" value="Bromodomain-like_sf"/>
</dbReference>
<evidence type="ECO:0000256" key="3">
    <source>
        <dbReference type="ARBA" id="ARBA00022737"/>
    </source>
</evidence>
<evidence type="ECO:0000256" key="6">
    <source>
        <dbReference type="ARBA" id="ARBA00022853"/>
    </source>
</evidence>
<keyword evidence="7 10" id="KW-0103">Bromodomain</keyword>
<feature type="compositionally biased region" description="Pro residues" evidence="12">
    <location>
        <begin position="2143"/>
        <end position="2167"/>
    </location>
</feature>
<feature type="compositionally biased region" description="Pro residues" evidence="12">
    <location>
        <begin position="1789"/>
        <end position="1802"/>
    </location>
</feature>
<feature type="compositionally biased region" description="Low complexity" evidence="12">
    <location>
        <begin position="1778"/>
        <end position="1788"/>
    </location>
</feature>
<dbReference type="EMBL" id="JAHHUM010000299">
    <property type="protein sequence ID" value="KAK5621572.1"/>
    <property type="molecule type" value="Genomic_DNA"/>
</dbReference>
<reference evidence="16 17" key="1">
    <citation type="submission" date="2021-06" db="EMBL/GenBank/DDBJ databases">
        <authorList>
            <person name="Palmer J.M."/>
        </authorList>
    </citation>
    <scope>NUCLEOTIDE SEQUENCE [LARGE SCALE GENOMIC DNA]</scope>
    <source>
        <strain evidence="16 17">MEX-2019</strain>
        <tissue evidence="16">Muscle</tissue>
    </source>
</reference>
<feature type="region of interest" description="Disordered" evidence="12">
    <location>
        <begin position="1576"/>
        <end position="1656"/>
    </location>
</feature>
<dbReference type="FunFam" id="1.20.920.10:FF:000002">
    <property type="entry name" value="Bromodomain-containing protein 4"/>
    <property type="match status" value="1"/>
</dbReference>
<dbReference type="Gene3D" id="1.20.920.10">
    <property type="entry name" value="Bromodomain-like"/>
    <property type="match status" value="2"/>
</dbReference>
<dbReference type="Pfam" id="PF00439">
    <property type="entry name" value="Bromodomain"/>
    <property type="match status" value="2"/>
</dbReference>
<comment type="caution">
    <text evidence="16">The sequence shown here is derived from an EMBL/GenBank/DDBJ whole genome shotgun (WGS) entry which is preliminary data.</text>
</comment>
<feature type="compositionally biased region" description="Low complexity" evidence="12">
    <location>
        <begin position="2072"/>
        <end position="2085"/>
    </location>
</feature>
<keyword evidence="3" id="KW-0677">Repeat</keyword>
<feature type="compositionally biased region" description="Low complexity" evidence="12">
    <location>
        <begin position="1641"/>
        <end position="1655"/>
    </location>
</feature>
<dbReference type="InterPro" id="IPR018359">
    <property type="entry name" value="Bromodomain_CS"/>
</dbReference>
<evidence type="ECO:0000259" key="15">
    <source>
        <dbReference type="PROSITE" id="PS51799"/>
    </source>
</evidence>
<keyword evidence="8" id="KW-0539">Nucleus</keyword>
<feature type="compositionally biased region" description="Basic residues" evidence="12">
    <location>
        <begin position="281"/>
        <end position="290"/>
    </location>
</feature>
<feature type="domain" description="C2H2 AKAP95-type" evidence="15">
    <location>
        <begin position="492"/>
        <end position="515"/>
    </location>
</feature>
<evidence type="ECO:0000256" key="12">
    <source>
        <dbReference type="SAM" id="MobiDB-lite"/>
    </source>
</evidence>
<dbReference type="InterPro" id="IPR050935">
    <property type="entry name" value="Bromo_chromatin_reader"/>
</dbReference>
<feature type="region of interest" description="Disordered" evidence="12">
    <location>
        <begin position="1405"/>
        <end position="1494"/>
    </location>
</feature>
<feature type="compositionally biased region" description="Basic and acidic residues" evidence="12">
    <location>
        <begin position="354"/>
        <end position="368"/>
    </location>
</feature>
<feature type="region of interest" description="Disordered" evidence="12">
    <location>
        <begin position="880"/>
        <end position="958"/>
    </location>
</feature>
<feature type="compositionally biased region" description="Basic residues" evidence="12">
    <location>
        <begin position="1414"/>
        <end position="1433"/>
    </location>
</feature>
<organism evidence="16 17">
    <name type="scientific">Crenichthys baileyi</name>
    <name type="common">White River springfish</name>
    <dbReference type="NCBI Taxonomy" id="28760"/>
    <lineage>
        <taxon>Eukaryota</taxon>
        <taxon>Metazoa</taxon>
        <taxon>Chordata</taxon>
        <taxon>Craniata</taxon>
        <taxon>Vertebrata</taxon>
        <taxon>Euteleostomi</taxon>
        <taxon>Actinopterygii</taxon>
        <taxon>Neopterygii</taxon>
        <taxon>Teleostei</taxon>
        <taxon>Neoteleostei</taxon>
        <taxon>Acanthomorphata</taxon>
        <taxon>Ovalentaria</taxon>
        <taxon>Atherinomorphae</taxon>
        <taxon>Cyprinodontiformes</taxon>
        <taxon>Goodeidae</taxon>
        <taxon>Crenichthys</taxon>
    </lineage>
</organism>
<dbReference type="GO" id="GO:0005634">
    <property type="term" value="C:nucleus"/>
    <property type="evidence" value="ECO:0007669"/>
    <property type="project" value="UniProtKB-SubCell"/>
</dbReference>
<feature type="domain" description="Bromo" evidence="13">
    <location>
        <begin position="977"/>
        <end position="1049"/>
    </location>
</feature>
<dbReference type="PROSITE" id="PS51799">
    <property type="entry name" value="ZF_C2H2_AKAP95"/>
    <property type="match status" value="2"/>
</dbReference>
<feature type="compositionally biased region" description="Basic and acidic residues" evidence="12">
    <location>
        <begin position="315"/>
        <end position="324"/>
    </location>
</feature>
<dbReference type="GO" id="GO:0006338">
    <property type="term" value="P:chromatin remodeling"/>
    <property type="evidence" value="ECO:0007669"/>
    <property type="project" value="TreeGrafter"/>
</dbReference>
<evidence type="ECO:0000256" key="9">
    <source>
        <dbReference type="ARBA" id="ARBA00044509"/>
    </source>
</evidence>
<feature type="compositionally biased region" description="Gly residues" evidence="12">
    <location>
        <begin position="197"/>
        <end position="210"/>
    </location>
</feature>
<dbReference type="InterPro" id="IPR043508">
    <property type="entry name" value="Bromo_Brdt_I"/>
</dbReference>
<dbReference type="Proteomes" id="UP001311232">
    <property type="component" value="Unassembled WGS sequence"/>
</dbReference>
<feature type="compositionally biased region" description="Basic and acidic residues" evidence="12">
    <location>
        <begin position="1376"/>
        <end position="1389"/>
    </location>
</feature>
<dbReference type="GO" id="GO:0003677">
    <property type="term" value="F:DNA binding"/>
    <property type="evidence" value="ECO:0007669"/>
    <property type="project" value="InterPro"/>
</dbReference>
<evidence type="ECO:0000256" key="11">
    <source>
        <dbReference type="PROSITE-ProRule" id="PRU01140"/>
    </source>
</evidence>
<feature type="compositionally biased region" description="Acidic residues" evidence="12">
    <location>
        <begin position="725"/>
        <end position="739"/>
    </location>
</feature>
<feature type="compositionally biased region" description="Gly residues" evidence="12">
    <location>
        <begin position="175"/>
        <end position="187"/>
    </location>
</feature>
<feature type="domain" description="Bromo" evidence="13">
    <location>
        <begin position="1243"/>
        <end position="1315"/>
    </location>
</feature>
<dbReference type="PROSITE" id="PS51525">
    <property type="entry name" value="NET"/>
    <property type="match status" value="1"/>
</dbReference>
<feature type="compositionally biased region" description="Basic and acidic residues" evidence="12">
    <location>
        <begin position="1581"/>
        <end position="1591"/>
    </location>
</feature>
<dbReference type="InterPro" id="IPR027353">
    <property type="entry name" value="NET_dom"/>
</dbReference>
<dbReference type="SMART" id="SM00297">
    <property type="entry name" value="BROMO"/>
    <property type="match status" value="2"/>
</dbReference>
<dbReference type="PROSITE" id="PS50014">
    <property type="entry name" value="BROMODOMAIN_2"/>
    <property type="match status" value="2"/>
</dbReference>
<evidence type="ECO:0000256" key="7">
    <source>
        <dbReference type="ARBA" id="ARBA00023117"/>
    </source>
</evidence>
<evidence type="ECO:0008006" key="18">
    <source>
        <dbReference type="Google" id="ProtNLM"/>
    </source>
</evidence>
<dbReference type="PRINTS" id="PR00503">
    <property type="entry name" value="BROMODOMAIN"/>
</dbReference>
<keyword evidence="17" id="KW-1185">Reference proteome</keyword>
<feature type="region of interest" description="Disordered" evidence="12">
    <location>
        <begin position="170"/>
        <end position="389"/>
    </location>
</feature>
<evidence type="ECO:0000313" key="17">
    <source>
        <dbReference type="Proteomes" id="UP001311232"/>
    </source>
</evidence>
<feature type="compositionally biased region" description="Pro residues" evidence="12">
    <location>
        <begin position="1758"/>
        <end position="1777"/>
    </location>
</feature>
<keyword evidence="5" id="KW-0862">Zinc</keyword>
<name>A0AAV9SLW6_9TELE</name>
<dbReference type="CDD" id="cd05497">
    <property type="entry name" value="Bromo_Brdt_I_like"/>
    <property type="match status" value="1"/>
</dbReference>
<feature type="region of interest" description="Disordered" evidence="12">
    <location>
        <begin position="1692"/>
        <end position="1810"/>
    </location>
</feature>
<dbReference type="SUPFAM" id="SSF47370">
    <property type="entry name" value="Bromodomain"/>
    <property type="match status" value="2"/>
</dbReference>
<dbReference type="PROSITE" id="PS00633">
    <property type="entry name" value="BROMODOMAIN_1"/>
    <property type="match status" value="2"/>
</dbReference>
<feature type="compositionally biased region" description="Low complexity" evidence="12">
    <location>
        <begin position="1903"/>
        <end position="1928"/>
    </location>
</feature>
<dbReference type="InterPro" id="IPR034736">
    <property type="entry name" value="ZF_C2H2_AKAP95"/>
</dbReference>
<dbReference type="GO" id="GO:0008270">
    <property type="term" value="F:zinc ion binding"/>
    <property type="evidence" value="ECO:0007669"/>
    <property type="project" value="UniProtKB-KW"/>
</dbReference>
<sequence length="2214" mass="243862">MDNRGYGSGYSSWGGGSSGNRGSGGFDMYGGGYKDSGLGGYGGGGHMKRGLSGGSMLSSSGTHADAVIAKINQRLDMLTQLEGGFRGPRGDRFDEYESFDSRSSGLSSSRDLYRSGGGSYGFGDGRGDNMLMSQRGGSGYGGGIGLGGGGGFDSPSSSYGVAKMRQNMRDSFASGQGGGSGGGGWVGAGRHSPRRGGSAGARGPGGGFGGRRSDPTSLSGGMRGSGGGGQSHRGHSPGGGRGKLPSLLSNRMYPESGGFQGSAPGPQDFPGRHFGGGPRGGRQRGRKRPLIKQQMKPQRDGQKKRKQTQSGADEPESKMNKTESEGTEATQEEPKTEGADDNPETATEETTLSEEGKTATPKQEEKKKPALKPTPTQGQEKQQKARKRRGFMDRLMFACSVCKFRSFYKEEMDAHLESRFHKDHFKFLSSQLSKPTTDFLQEYMQNKFKKTAERVGQLENHSATICQIYREQDLTRELGMEHFMRKVEAAHCGACDLFIPMQPHLIQKHIKSPDHNYNRKGMMEQSKRGSLSVARSILNHKLIGKKLESYLKGFFKGEALLALEFQGFQLMHALVPPLAAVRSQKGVERRAKHALGSEITALTPHLPGLCRGENPFTGNQDDHDPEDSMAMDVSELELTGETAECQPENTEVKDRSVAEGEAAEVAEGGEPAAAAVVGEEGEEKMEEEQEQQQQQEEEQQEEEEEQEQQQENQEDGEQENHGEEGFEVGEGEDEEDDEGYVVHDEGDEGIHGIGFTLQVRFTPVKTGKRKGCSYRNYYEVLRDRTRGRSGPVGDISSDAHSARPLYVWRHRRRRGLFVLDLGRGRSTSADKRLNKVWHLPLYVLWFPCPRSVSLTSIPCYLWKLPPHRLRYDYTSGLDHSGTASTIGSKEECNGLRGFPPLQPAPARSNPPNLSARSLQPTAVMGDGLEAGNSQNPPSATPHLPFNPPPPETWNPSRPKRQTNQLQYLLKAVLKTLWKHQFAWPFQAPVDAVKLNLPDYYKIIRSPMDMGTIRKRLENNYYWNAQECIQDFNTMFTNCYIYNKPGDDIVLMAEALEKLFLHKITEMPQEEVEIAVVSKGRRVGRREPSLMTMSDSGQDSSSPSTTPHTRGFSSPSATPHTRDVLAQGMTSVPPPVMTHPGLHPAPVLQSSPALIKQRKSQKRKADTTTPTANDQLSESPPVPDVAWPRRDSTRPLKQAKRDSLQPDSQHHVGGGSETGGTVTSKRQEQLRFCSRLVREMLSKKHVTYAWPFHKPVDAKALSLHDYHEIIKHPMDLSTIKKKLDNRQYRDAEEFAADVRLMFSNCYKYNPPDHDVVSMARKLQDVFEMRFAKMPDNSEEPTPVPTPSSALHSVPPTRQVPPPSAVSEEDSSTTSESESSRGDSEQERQHRLAELQEQLKAVHEQLAALSQPQTSKPKKKERDKKEKKKEKHKKKLEAEEPAETSPLAMLQMPKKSKSKDPVIKKEKKKPSKKDEIKNSRPAAPPPSGPIALLPSASLEAEDDIELGVCKPMSYEEKRQLSLDINKLPGDKLGRVVHIIQTREPSLKNSNPDEIEIDFETLKPSTLRELEKYVSTCLKKKKKPSVEKSLEMTKIKTGSSSSGSSDSTDSEDSENGLVPKQQKKTSSIKDYKRGHQQPPCSGIVPVAPAPQTQPQLVQSKTPFVAAPSVPSLDSSQLMSTGFDPLAHFMNSHLTDSNAESSAAITTAGTPLPSGLLNANAPTNQTPTDTHPFLNQHPIVPSTAVHNALPQQPSRPSNRAAPLPPKPPTAPSTLPSLPPSAPTQLQPTLPLNLPQPVPRPRVPSPPSHGILGTLSAQPPQALLEDDEEPTPNSSETLPLSQVHNLLQSLQARPTMQPLHTHSPGQAAPQLIASMHTQGMTPAPPTQAQRHIPAHVPQLFPNAHSSAPQQQKGSVLQQKVQQLQQHQQQQSPQNTAEAFSTKGCMRESPSPLMMHSPQMPQFHPMGQQSPLQTKKHEQRSNLVGVKEEKLPQSPGLPSPFSPTIHQDTNKPDNKHSLEMKPLDGSRPIPRLPNSPSPAASQQDNKIKQEPKTPIAPKKTQDMKLKNMGSWASLAHRSQSAPTSSLRSSSDSFERYRRVAMEKEERERQLKAQAEQAKRVQEMLRRDDDDTVEHSRRGRQSPLAQTPPGSSPPTHSPQAPPAPAKQAAPPPPSAAHSALDQQRDRERLRERDRRWREAMADNIDINFQSDLMAIFEESLF</sequence>
<dbReference type="InterPro" id="IPR038336">
    <property type="entry name" value="NET_sf"/>
</dbReference>
<feature type="compositionally biased region" description="Basic and acidic residues" evidence="12">
    <location>
        <begin position="2175"/>
        <end position="2187"/>
    </location>
</feature>
<feature type="compositionally biased region" description="Basic and acidic residues" evidence="12">
    <location>
        <begin position="1969"/>
        <end position="1985"/>
    </location>
</feature>
<feature type="compositionally biased region" description="Polar residues" evidence="12">
    <location>
        <begin position="1166"/>
        <end position="1177"/>
    </location>
</feature>
<feature type="region of interest" description="Disordered" evidence="12">
    <location>
        <begin position="82"/>
        <end position="110"/>
    </location>
</feature>
<feature type="compositionally biased region" description="Acidic residues" evidence="12">
    <location>
        <begin position="679"/>
        <end position="717"/>
    </location>
</feature>
<dbReference type="Pfam" id="PF17035">
    <property type="entry name" value="BET"/>
    <property type="match status" value="1"/>
</dbReference>
<evidence type="ECO:0000256" key="1">
    <source>
        <dbReference type="ARBA" id="ARBA00004123"/>
    </source>
</evidence>
<feature type="compositionally biased region" description="Polar residues" evidence="12">
    <location>
        <begin position="909"/>
        <end position="920"/>
    </location>
</feature>
<dbReference type="Pfam" id="PF17105">
    <property type="entry name" value="BRD4_CDT"/>
    <property type="match status" value="1"/>
</dbReference>
<feature type="region of interest" description="Disordered" evidence="12">
    <location>
        <begin position="640"/>
        <end position="744"/>
    </location>
</feature>
<proteinExistence type="inferred from homology"/>
<dbReference type="PANTHER" id="PTHR22880">
    <property type="entry name" value="FALZ-RELATED BROMODOMAIN-CONTAINING PROTEINS"/>
    <property type="match status" value="1"/>
</dbReference>
<feature type="compositionally biased region" description="Polar residues" evidence="12">
    <location>
        <begin position="1692"/>
        <end position="1705"/>
    </location>
</feature>
<evidence type="ECO:0000259" key="13">
    <source>
        <dbReference type="PROSITE" id="PS50014"/>
    </source>
</evidence>
<evidence type="ECO:0000256" key="4">
    <source>
        <dbReference type="ARBA" id="ARBA00022771"/>
    </source>
</evidence>
<dbReference type="CDD" id="cd05498">
    <property type="entry name" value="Bromo_Brdt_II_like"/>
    <property type="match status" value="1"/>
</dbReference>
<feature type="domain" description="C2H2 AKAP95-type" evidence="15">
    <location>
        <begin position="399"/>
        <end position="421"/>
    </location>
</feature>
<dbReference type="InterPro" id="IPR031354">
    <property type="entry name" value="BRD4_CDT"/>
</dbReference>
<comment type="similarity">
    <text evidence="11">Belongs to the AKAP95 family.</text>
</comment>
<dbReference type="InterPro" id="IPR007071">
    <property type="entry name" value="AKAP95"/>
</dbReference>
<dbReference type="Pfam" id="PF04988">
    <property type="entry name" value="AKAP95"/>
    <property type="match status" value="1"/>
</dbReference>
<accession>A0AAV9SLW6</accession>
<feature type="region of interest" description="Disordered" evidence="12">
    <location>
        <begin position="1333"/>
        <end position="1389"/>
    </location>
</feature>
<evidence type="ECO:0000256" key="10">
    <source>
        <dbReference type="PROSITE-ProRule" id="PRU00035"/>
    </source>
</evidence>
<feature type="compositionally biased region" description="Low complexity" evidence="12">
    <location>
        <begin position="1093"/>
        <end position="1106"/>
    </location>
</feature>
<feature type="compositionally biased region" description="Gly residues" evidence="12">
    <location>
        <begin position="221"/>
        <end position="242"/>
    </location>
</feature>
<dbReference type="Gene3D" id="1.20.1270.220">
    <property type="match status" value="1"/>
</dbReference>
<feature type="region of interest" description="Disordered" evidence="12">
    <location>
        <begin position="1080"/>
        <end position="1226"/>
    </location>
</feature>
<feature type="compositionally biased region" description="Basic and acidic residues" evidence="12">
    <location>
        <begin position="2002"/>
        <end position="2018"/>
    </location>
</feature>
<dbReference type="InterPro" id="IPR001487">
    <property type="entry name" value="Bromodomain"/>
</dbReference>
<gene>
    <name evidence="16" type="ORF">CRENBAI_000311</name>
</gene>
<dbReference type="PANTHER" id="PTHR22880:SF245">
    <property type="entry name" value="BROMODOMAIN-CONTAINING PROTEIN 4"/>
    <property type="match status" value="1"/>
</dbReference>
<keyword evidence="2" id="KW-0479">Metal-binding</keyword>
<feature type="compositionally biased region" description="Polar residues" evidence="12">
    <location>
        <begin position="1716"/>
        <end position="1725"/>
    </location>
</feature>
<feature type="compositionally biased region" description="Low complexity" evidence="12">
    <location>
        <begin position="101"/>
        <end position="110"/>
    </location>
</feature>
<feature type="compositionally biased region" description="Basic and acidic residues" evidence="12">
    <location>
        <begin position="2086"/>
        <end position="2129"/>
    </location>
</feature>
<dbReference type="FunFam" id="1.20.920.10:FF:000003">
    <property type="entry name" value="Bromodomain-containing protein 2"/>
    <property type="match status" value="1"/>
</dbReference>
<protein>
    <recommendedName>
        <fullName evidence="18">Bromodomain-containing protein 4</fullName>
    </recommendedName>
</protein>
<dbReference type="GO" id="GO:0000785">
    <property type="term" value="C:chromatin"/>
    <property type="evidence" value="ECO:0007669"/>
    <property type="project" value="TreeGrafter"/>
</dbReference>
<comment type="subcellular location">
    <subcellularLocation>
        <location evidence="1">Nucleus</location>
    </subcellularLocation>
</comment>
<dbReference type="FunFam" id="1.20.1270.220:FF:000001">
    <property type="entry name" value="bromodomain-containing protein 2 isoform X1"/>
    <property type="match status" value="1"/>
</dbReference>
<feature type="compositionally biased region" description="Low complexity" evidence="12">
    <location>
        <begin position="659"/>
        <end position="678"/>
    </location>
</feature>
<feature type="region of interest" description="Disordered" evidence="12">
    <location>
        <begin position="1894"/>
        <end position="2187"/>
    </location>
</feature>
<keyword evidence="6" id="KW-0156">Chromatin regulator</keyword>
<feature type="region of interest" description="Disordered" evidence="12">
    <location>
        <begin position="606"/>
        <end position="627"/>
    </location>
</feature>
<feature type="domain" description="NET" evidence="14">
    <location>
        <begin position="1500"/>
        <end position="1582"/>
    </location>
</feature>
<evidence type="ECO:0000256" key="5">
    <source>
        <dbReference type="ARBA" id="ARBA00022833"/>
    </source>
</evidence>
<feature type="compositionally biased region" description="Basic and acidic residues" evidence="12">
    <location>
        <begin position="1186"/>
        <end position="1209"/>
    </location>
</feature>
<keyword evidence="4 11" id="KW-0863">Zinc-finger</keyword>
<evidence type="ECO:0000313" key="16">
    <source>
        <dbReference type="EMBL" id="KAK5621572.1"/>
    </source>
</evidence>